<keyword evidence="2 4" id="KW-0863">Zinc-finger</keyword>
<sequence length="373" mass="40732">MAPKKRKVAVPRARSQRVIMRDVLTDVKPALASRNTSEVCGACLLPVEPGVKVGIIDSCAHIFHHECVERWSHTENSCPLCKLRFFWLAAYTPDGKRASLDRIERRDQEGEEDNDDFEDIQVCELCKEVGSESALLLCDGMHGTCNAAYHYTCVGLTAVPRGAWFCPDCLERGFDMDARGRRSRQGVPVAAAPLSRDGASAPAPRGGQEREQQQELLREWEPQQGQEPRQEPRQELQRSAIAEPQANEPSVNEGIRRNRNGSNVPPHLRLNALACMTPPALVPAFRLGGGSTSGVQQHEGSGSGANRSTSSSNETIPQRSFGGPGHGNSVFASFVQRRRAQQGKTSASGDAPTGFIKLSPTYEQDFMGGKVTE</sequence>
<keyword evidence="1" id="KW-0479">Metal-binding</keyword>
<dbReference type="InterPro" id="IPR001965">
    <property type="entry name" value="Znf_PHD"/>
</dbReference>
<evidence type="ECO:0000259" key="6">
    <source>
        <dbReference type="PROSITE" id="PS50016"/>
    </source>
</evidence>
<dbReference type="Pfam" id="PF23011">
    <property type="entry name" value="PHD-1st_NSD"/>
    <property type="match status" value="1"/>
</dbReference>
<feature type="domain" description="RING-type" evidence="7">
    <location>
        <begin position="40"/>
        <end position="82"/>
    </location>
</feature>
<dbReference type="SMART" id="SM00184">
    <property type="entry name" value="RING"/>
    <property type="match status" value="2"/>
</dbReference>
<keyword evidence="3" id="KW-0862">Zinc</keyword>
<accession>A0A7S0B8N9</accession>
<organism evidence="8">
    <name type="scientific">Pyrodinium bahamense</name>
    <dbReference type="NCBI Taxonomy" id="73915"/>
    <lineage>
        <taxon>Eukaryota</taxon>
        <taxon>Sar</taxon>
        <taxon>Alveolata</taxon>
        <taxon>Dinophyceae</taxon>
        <taxon>Gonyaulacales</taxon>
        <taxon>Pyrocystaceae</taxon>
        <taxon>Pyrodinium</taxon>
    </lineage>
</organism>
<dbReference type="SUPFAM" id="SSF57850">
    <property type="entry name" value="RING/U-box"/>
    <property type="match status" value="1"/>
</dbReference>
<name>A0A7S0B8N9_9DINO</name>
<gene>
    <name evidence="8" type="ORF">PBAH0796_LOCUS30299</name>
</gene>
<dbReference type="PROSITE" id="PS50016">
    <property type="entry name" value="ZF_PHD_2"/>
    <property type="match status" value="1"/>
</dbReference>
<dbReference type="InterPro" id="IPR013083">
    <property type="entry name" value="Znf_RING/FYVE/PHD"/>
</dbReference>
<dbReference type="AlphaFoldDB" id="A0A7S0B8N9"/>
<evidence type="ECO:0000313" key="8">
    <source>
        <dbReference type="EMBL" id="CAD8386611.1"/>
    </source>
</evidence>
<reference evidence="8" key="1">
    <citation type="submission" date="2021-01" db="EMBL/GenBank/DDBJ databases">
        <authorList>
            <person name="Corre E."/>
            <person name="Pelletier E."/>
            <person name="Niang G."/>
            <person name="Scheremetjew M."/>
            <person name="Finn R."/>
            <person name="Kale V."/>
            <person name="Holt S."/>
            <person name="Cochrane G."/>
            <person name="Meng A."/>
            <person name="Brown T."/>
            <person name="Cohen L."/>
        </authorList>
    </citation>
    <scope>NUCLEOTIDE SEQUENCE</scope>
    <source>
        <strain evidence="8">Pbaha01</strain>
    </source>
</reference>
<proteinExistence type="predicted"/>
<dbReference type="InterPro" id="IPR059153">
    <property type="entry name" value="NSD_PHD-1st"/>
</dbReference>
<dbReference type="Gene3D" id="3.30.40.10">
    <property type="entry name" value="Zinc/RING finger domain, C3HC4 (zinc finger)"/>
    <property type="match status" value="2"/>
</dbReference>
<feature type="domain" description="PHD-type" evidence="6">
    <location>
        <begin position="120"/>
        <end position="172"/>
    </location>
</feature>
<dbReference type="SUPFAM" id="SSF57903">
    <property type="entry name" value="FYVE/PHD zinc finger"/>
    <property type="match status" value="1"/>
</dbReference>
<dbReference type="PANTHER" id="PTHR47177">
    <property type="entry name" value="F18C1.6 PROTEIN"/>
    <property type="match status" value="1"/>
</dbReference>
<dbReference type="GO" id="GO:0008270">
    <property type="term" value="F:zinc ion binding"/>
    <property type="evidence" value="ECO:0007669"/>
    <property type="project" value="UniProtKB-KW"/>
</dbReference>
<feature type="region of interest" description="Disordered" evidence="5">
    <location>
        <begin position="287"/>
        <end position="373"/>
    </location>
</feature>
<dbReference type="Pfam" id="PF13639">
    <property type="entry name" value="zf-RING_2"/>
    <property type="match status" value="1"/>
</dbReference>
<evidence type="ECO:0000259" key="7">
    <source>
        <dbReference type="PROSITE" id="PS50089"/>
    </source>
</evidence>
<evidence type="ECO:0000256" key="2">
    <source>
        <dbReference type="ARBA" id="ARBA00022771"/>
    </source>
</evidence>
<dbReference type="PANTHER" id="PTHR47177:SF3">
    <property type="entry name" value="F18C1.6 PROTEIN"/>
    <property type="match status" value="1"/>
</dbReference>
<feature type="region of interest" description="Disordered" evidence="5">
    <location>
        <begin position="180"/>
        <end position="263"/>
    </location>
</feature>
<evidence type="ECO:0008006" key="9">
    <source>
        <dbReference type="Google" id="ProtNLM"/>
    </source>
</evidence>
<dbReference type="EMBL" id="HBEG01049714">
    <property type="protein sequence ID" value="CAD8386611.1"/>
    <property type="molecule type" value="Transcribed_RNA"/>
</dbReference>
<dbReference type="InterPro" id="IPR001841">
    <property type="entry name" value="Znf_RING"/>
</dbReference>
<dbReference type="InterPro" id="IPR011011">
    <property type="entry name" value="Znf_FYVE_PHD"/>
</dbReference>
<protein>
    <recommendedName>
        <fullName evidence="9">PHD and RING finger domain-containing protein 1</fullName>
    </recommendedName>
</protein>
<evidence type="ECO:0000256" key="1">
    <source>
        <dbReference type="ARBA" id="ARBA00022723"/>
    </source>
</evidence>
<evidence type="ECO:0000256" key="4">
    <source>
        <dbReference type="PROSITE-ProRule" id="PRU00175"/>
    </source>
</evidence>
<feature type="compositionally biased region" description="Basic and acidic residues" evidence="5">
    <location>
        <begin position="207"/>
        <end position="221"/>
    </location>
</feature>
<evidence type="ECO:0000256" key="5">
    <source>
        <dbReference type="SAM" id="MobiDB-lite"/>
    </source>
</evidence>
<evidence type="ECO:0000256" key="3">
    <source>
        <dbReference type="ARBA" id="ARBA00022833"/>
    </source>
</evidence>
<dbReference type="SMART" id="SM00249">
    <property type="entry name" value="PHD"/>
    <property type="match status" value="1"/>
</dbReference>
<dbReference type="PROSITE" id="PS50089">
    <property type="entry name" value="ZF_RING_2"/>
    <property type="match status" value="1"/>
</dbReference>
<dbReference type="InterPro" id="IPR019787">
    <property type="entry name" value="Znf_PHD-finger"/>
</dbReference>